<evidence type="ECO:0000259" key="10">
    <source>
        <dbReference type="PROSITE" id="PS50893"/>
    </source>
</evidence>
<dbReference type="PANTHER" id="PTHR24223:SF399">
    <property type="entry name" value="ABC TRANSPORTER ATNG"/>
    <property type="match status" value="1"/>
</dbReference>
<dbReference type="STRING" id="1163406.A0A0L0NDQ8"/>
<dbReference type="Pfam" id="PF00005">
    <property type="entry name" value="ABC_tran"/>
    <property type="match status" value="1"/>
</dbReference>
<feature type="transmembrane region" description="Helical" evidence="9">
    <location>
        <begin position="866"/>
        <end position="885"/>
    </location>
</feature>
<dbReference type="InterPro" id="IPR003593">
    <property type="entry name" value="AAA+_ATPase"/>
</dbReference>
<accession>A0A0L0NDQ8</accession>
<feature type="transmembrane region" description="Helical" evidence="9">
    <location>
        <begin position="81"/>
        <end position="98"/>
    </location>
</feature>
<evidence type="ECO:0000313" key="12">
    <source>
        <dbReference type="EMBL" id="KND91880.1"/>
    </source>
</evidence>
<dbReference type="PROSITE" id="PS50893">
    <property type="entry name" value="ABC_TRANSPORTER_2"/>
    <property type="match status" value="1"/>
</dbReference>
<sequence>MEANHSAGVTRHDTGSSCDSLFWPAALGCDITRFDFSLFFEQTVLGSGPYSILLLCTLPRLIQLGNDSRKASYSHRFRLKFAAYSAYIALQLSLLIGWSQNLRQPAVNRVAVATAALGFADALALCLLSYLEHSRSVRPSTIICAYLVFSTLFDAVQCRTLWLMDDLRKALAPLFSAMLITKVIILVLEVQGKRSSLLDPWRRLGPEATSGIASSEITACMASEEGLETSSISPHSLTCSALKGALALSVIPRLCLIGFKFAQPFLIQRVINLVQEAPTDQNGDETAYVLILATALIYLGTAIALAIWFLERQLGPGCIGPVVSVIGNTPTAMAPIITFGIAIAIYSHDTQQRLSIATVFTSLSIISLMTTPLSELLFSIPSFVSCLGSFDRIQAFLEKSQDAGRSMAALEHDLGILQATVADIELSDWQGSPSRDRRALVTTRDASFAVSAGGAPILHNISLNIMPSTLTIVTGNVGSGKSMLLLGLLGELHAIGSVTTSENGAAYCSQSTWLVHGSIRQNILGLSGHGIDETWYQTVVQACALDRDFQQLTAGDQSSMGNKGLALSGGQRHRVALARGLYSRKPLLLVDDVLSSLDATTRNHVWNRVFGPSGLCRTTGTAVVLATHFLDMLQETDNIVVLESGHIKNQGTLSTLRSKGCLPHQAQTDTSNPLLTDKGEVAAPSENRHPEREQVVDADKMNDLMRRSGDSSLYWYYFKSFGWSYGLVAATARVATAFFLLFPQIWLKWWTEANTRDPNTNTSMYFGIYAMFLFLGLVSLAVNCWFMLVQVIPKSAQALHWTLLETVMRAPLSFFVSTDSGDLVNRFSQDMSLVDKELPIAMFTTSGALLTCIGEGVLIILGAKYLAAAVPLLLIVLFGLQKFYLCTSRQLRFLDL</sequence>
<feature type="domain" description="ABC transmembrane type-1" evidence="11">
    <location>
        <begin position="727"/>
        <end position="896"/>
    </location>
</feature>
<evidence type="ECO:0000256" key="4">
    <source>
        <dbReference type="ARBA" id="ARBA00022692"/>
    </source>
</evidence>
<evidence type="ECO:0000256" key="9">
    <source>
        <dbReference type="SAM" id="Phobius"/>
    </source>
</evidence>
<feature type="transmembrane region" description="Helical" evidence="9">
    <location>
        <begin position="354"/>
        <end position="373"/>
    </location>
</feature>
<protein>
    <submittedName>
        <fullName evidence="12">Multidrug resistance-associated protein 1</fullName>
    </submittedName>
</protein>
<evidence type="ECO:0000313" key="13">
    <source>
        <dbReference type="Proteomes" id="UP000036947"/>
    </source>
</evidence>
<evidence type="ECO:0000256" key="5">
    <source>
        <dbReference type="ARBA" id="ARBA00022741"/>
    </source>
</evidence>
<dbReference type="OrthoDB" id="6500128at2759"/>
<dbReference type="InterPro" id="IPR056227">
    <property type="entry name" value="TMD0_ABC"/>
</dbReference>
<feature type="transmembrane region" description="Helical" evidence="9">
    <location>
        <begin position="110"/>
        <end position="131"/>
    </location>
</feature>
<dbReference type="Gene3D" id="1.20.1560.10">
    <property type="entry name" value="ABC transporter type 1, transmembrane domain"/>
    <property type="match status" value="2"/>
</dbReference>
<dbReference type="Gene3D" id="3.40.50.300">
    <property type="entry name" value="P-loop containing nucleotide triphosphate hydrolases"/>
    <property type="match status" value="1"/>
</dbReference>
<feature type="domain" description="ABC transporter" evidence="10">
    <location>
        <begin position="441"/>
        <end position="669"/>
    </location>
</feature>
<reference evidence="12 13" key="1">
    <citation type="journal article" date="2015" name="BMC Genomics">
        <title>The genome of the truffle-parasite Tolypocladium ophioglossoides and the evolution of antifungal peptaibiotics.</title>
        <authorList>
            <person name="Quandt C.A."/>
            <person name="Bushley K.E."/>
            <person name="Spatafora J.W."/>
        </authorList>
    </citation>
    <scope>NUCLEOTIDE SEQUENCE [LARGE SCALE GENOMIC DNA]</scope>
    <source>
        <strain evidence="12 13">CBS 100239</strain>
    </source>
</reference>
<evidence type="ECO:0000256" key="7">
    <source>
        <dbReference type="ARBA" id="ARBA00022989"/>
    </source>
</evidence>
<dbReference type="InterPro" id="IPR044726">
    <property type="entry name" value="ABCC_6TM_D2"/>
</dbReference>
<evidence type="ECO:0000256" key="6">
    <source>
        <dbReference type="ARBA" id="ARBA00022840"/>
    </source>
</evidence>
<name>A0A0L0NDQ8_TOLOC</name>
<dbReference type="PANTHER" id="PTHR24223">
    <property type="entry name" value="ATP-BINDING CASSETTE SUB-FAMILY C"/>
    <property type="match status" value="1"/>
</dbReference>
<feature type="transmembrane region" description="Helical" evidence="9">
    <location>
        <begin position="766"/>
        <end position="788"/>
    </location>
</feature>
<keyword evidence="2" id="KW-0813">Transport</keyword>
<proteinExistence type="predicted"/>
<comment type="caution">
    <text evidence="12">The sequence shown here is derived from an EMBL/GenBank/DDBJ whole genome shotgun (WGS) entry which is preliminary data.</text>
</comment>
<dbReference type="AlphaFoldDB" id="A0A0L0NDQ8"/>
<dbReference type="GO" id="GO:0016887">
    <property type="term" value="F:ATP hydrolysis activity"/>
    <property type="evidence" value="ECO:0007669"/>
    <property type="project" value="InterPro"/>
</dbReference>
<dbReference type="Pfam" id="PF24357">
    <property type="entry name" value="TMD0_ABC"/>
    <property type="match status" value="1"/>
</dbReference>
<dbReference type="PROSITE" id="PS50929">
    <property type="entry name" value="ABC_TM1F"/>
    <property type="match status" value="1"/>
</dbReference>
<keyword evidence="8 9" id="KW-0472">Membrane</keyword>
<dbReference type="SUPFAM" id="SSF52540">
    <property type="entry name" value="P-loop containing nucleoside triphosphate hydrolases"/>
    <property type="match status" value="1"/>
</dbReference>
<dbReference type="GO" id="GO:0005886">
    <property type="term" value="C:plasma membrane"/>
    <property type="evidence" value="ECO:0007669"/>
    <property type="project" value="UniProtKB-SubCell"/>
</dbReference>
<dbReference type="InterPro" id="IPR050173">
    <property type="entry name" value="ABC_transporter_C-like"/>
</dbReference>
<dbReference type="CDD" id="cd18580">
    <property type="entry name" value="ABC_6TM_ABCC_D2"/>
    <property type="match status" value="1"/>
</dbReference>
<gene>
    <name evidence="12" type="ORF">TOPH_03595</name>
</gene>
<organism evidence="12 13">
    <name type="scientific">Tolypocladium ophioglossoides (strain CBS 100239)</name>
    <name type="common">Snaketongue truffleclub</name>
    <name type="synonym">Elaphocordyceps ophioglossoides</name>
    <dbReference type="NCBI Taxonomy" id="1163406"/>
    <lineage>
        <taxon>Eukaryota</taxon>
        <taxon>Fungi</taxon>
        <taxon>Dikarya</taxon>
        <taxon>Ascomycota</taxon>
        <taxon>Pezizomycotina</taxon>
        <taxon>Sordariomycetes</taxon>
        <taxon>Hypocreomycetidae</taxon>
        <taxon>Hypocreales</taxon>
        <taxon>Ophiocordycipitaceae</taxon>
        <taxon>Tolypocladium</taxon>
    </lineage>
</organism>
<keyword evidence="3" id="KW-1003">Cell membrane</keyword>
<feature type="transmembrane region" description="Helical" evidence="9">
    <location>
        <begin position="322"/>
        <end position="348"/>
    </location>
</feature>
<keyword evidence="5" id="KW-0547">Nucleotide-binding</keyword>
<keyword evidence="6" id="KW-0067">ATP-binding</keyword>
<dbReference type="SUPFAM" id="SSF90123">
    <property type="entry name" value="ABC transporter transmembrane region"/>
    <property type="match status" value="1"/>
</dbReference>
<feature type="transmembrane region" description="Helical" evidence="9">
    <location>
        <begin position="143"/>
        <end position="164"/>
    </location>
</feature>
<evidence type="ECO:0000256" key="8">
    <source>
        <dbReference type="ARBA" id="ARBA00023136"/>
    </source>
</evidence>
<keyword evidence="7 9" id="KW-1133">Transmembrane helix</keyword>
<evidence type="ECO:0000256" key="2">
    <source>
        <dbReference type="ARBA" id="ARBA00022448"/>
    </source>
</evidence>
<feature type="transmembrane region" description="Helical" evidence="9">
    <location>
        <begin position="723"/>
        <end position="746"/>
    </location>
</feature>
<comment type="subcellular location">
    <subcellularLocation>
        <location evidence="1">Cell membrane</location>
        <topology evidence="1">Multi-pass membrane protein</topology>
    </subcellularLocation>
</comment>
<dbReference type="InterPro" id="IPR027417">
    <property type="entry name" value="P-loop_NTPase"/>
</dbReference>
<feature type="transmembrane region" description="Helical" evidence="9">
    <location>
        <begin position="170"/>
        <end position="188"/>
    </location>
</feature>
<dbReference type="InterPro" id="IPR003439">
    <property type="entry name" value="ABC_transporter-like_ATP-bd"/>
</dbReference>
<dbReference type="Proteomes" id="UP000036947">
    <property type="component" value="Unassembled WGS sequence"/>
</dbReference>
<dbReference type="InterPro" id="IPR011527">
    <property type="entry name" value="ABC1_TM_dom"/>
</dbReference>
<dbReference type="InterPro" id="IPR036640">
    <property type="entry name" value="ABC1_TM_sf"/>
</dbReference>
<dbReference type="Pfam" id="PF00664">
    <property type="entry name" value="ABC_membrane"/>
    <property type="match status" value="1"/>
</dbReference>
<dbReference type="GO" id="GO:0005524">
    <property type="term" value="F:ATP binding"/>
    <property type="evidence" value="ECO:0007669"/>
    <property type="project" value="UniProtKB-KW"/>
</dbReference>
<evidence type="ECO:0000256" key="1">
    <source>
        <dbReference type="ARBA" id="ARBA00004651"/>
    </source>
</evidence>
<evidence type="ECO:0000259" key="11">
    <source>
        <dbReference type="PROSITE" id="PS50929"/>
    </source>
</evidence>
<dbReference type="GO" id="GO:0140359">
    <property type="term" value="F:ABC-type transporter activity"/>
    <property type="evidence" value="ECO:0007669"/>
    <property type="project" value="InterPro"/>
</dbReference>
<dbReference type="SMART" id="SM00382">
    <property type="entry name" value="AAA"/>
    <property type="match status" value="1"/>
</dbReference>
<keyword evidence="13" id="KW-1185">Reference proteome</keyword>
<feature type="transmembrane region" description="Helical" evidence="9">
    <location>
        <begin position="287"/>
        <end position="310"/>
    </location>
</feature>
<keyword evidence="4 9" id="KW-0812">Transmembrane</keyword>
<dbReference type="EMBL" id="LFRF01000007">
    <property type="protein sequence ID" value="KND91880.1"/>
    <property type="molecule type" value="Genomic_DNA"/>
</dbReference>
<evidence type="ECO:0000256" key="3">
    <source>
        <dbReference type="ARBA" id="ARBA00022475"/>
    </source>
</evidence>